<feature type="compositionally biased region" description="Low complexity" evidence="1">
    <location>
        <begin position="78"/>
        <end position="90"/>
    </location>
</feature>
<feature type="compositionally biased region" description="Polar residues" evidence="1">
    <location>
        <begin position="155"/>
        <end position="164"/>
    </location>
</feature>
<dbReference type="InterPro" id="IPR058599">
    <property type="entry name" value="PHAT_Smg/ZCCHC2-like"/>
</dbReference>
<feature type="region of interest" description="Disordered" evidence="1">
    <location>
        <begin position="78"/>
        <end position="97"/>
    </location>
</feature>
<reference evidence="3" key="1">
    <citation type="submission" date="2014-12" db="EMBL/GenBank/DDBJ databases">
        <title>Insight into the proteome of Arion vulgaris.</title>
        <authorList>
            <person name="Aradska J."/>
            <person name="Bulat T."/>
            <person name="Smidak R."/>
            <person name="Sarate P."/>
            <person name="Gangsoo J."/>
            <person name="Sialana F."/>
            <person name="Bilban M."/>
            <person name="Lubec G."/>
        </authorList>
    </citation>
    <scope>NUCLEOTIDE SEQUENCE</scope>
    <source>
        <tissue evidence="3">Skin</tissue>
    </source>
</reference>
<organism evidence="3">
    <name type="scientific">Arion vulgaris</name>
    <dbReference type="NCBI Taxonomy" id="1028688"/>
    <lineage>
        <taxon>Eukaryota</taxon>
        <taxon>Metazoa</taxon>
        <taxon>Spiralia</taxon>
        <taxon>Lophotrochozoa</taxon>
        <taxon>Mollusca</taxon>
        <taxon>Gastropoda</taxon>
        <taxon>Heterobranchia</taxon>
        <taxon>Euthyneura</taxon>
        <taxon>Panpulmonata</taxon>
        <taxon>Eupulmonata</taxon>
        <taxon>Stylommatophora</taxon>
        <taxon>Helicina</taxon>
        <taxon>Arionoidea</taxon>
        <taxon>Arionidae</taxon>
        <taxon>Arion</taxon>
    </lineage>
</organism>
<dbReference type="Pfam" id="PF26034">
    <property type="entry name" value="PHAT_SMAUG"/>
    <property type="match status" value="1"/>
</dbReference>
<protein>
    <recommendedName>
        <fullName evidence="2">SMAUG/ZCCHC2-like PHAT domain-containing protein</fullName>
    </recommendedName>
</protein>
<feature type="non-terminal residue" evidence="3">
    <location>
        <position position="182"/>
    </location>
</feature>
<name>A0A0B7A075_9EUPU</name>
<gene>
    <name evidence="3" type="primary">ORF86963</name>
</gene>
<accession>A0A0B7A075</accession>
<dbReference type="EMBL" id="HACG01026621">
    <property type="protein sequence ID" value="CEK73486.1"/>
    <property type="molecule type" value="Transcribed_RNA"/>
</dbReference>
<feature type="compositionally biased region" description="Low complexity" evidence="1">
    <location>
        <begin position="124"/>
        <end position="147"/>
    </location>
</feature>
<feature type="domain" description="SMAUG/ZCCHC2-like PHAT" evidence="2">
    <location>
        <begin position="2"/>
        <end position="58"/>
    </location>
</feature>
<evidence type="ECO:0000313" key="3">
    <source>
        <dbReference type="EMBL" id="CEK73486.1"/>
    </source>
</evidence>
<feature type="non-terminal residue" evidence="3">
    <location>
        <position position="1"/>
    </location>
</feature>
<sequence length="182" mass="20032">EIIFEILQHEFNNMFGMLHNAVTAADLMIILTMAVHHPSFTFYQRNQIGQVLERVETQFQELFGDDIDDVSDLILHSQTSSVQDSSSPSDMLQPEKDTKNGMSLYQESLIMRSYPNMVSHAHWSSEQSQMSSAHSSPLSSRTSSPSPLTFLADSKGNSVTSGSGKVNHVTVSGVGLLQSALI</sequence>
<evidence type="ECO:0000259" key="2">
    <source>
        <dbReference type="Pfam" id="PF26034"/>
    </source>
</evidence>
<feature type="region of interest" description="Disordered" evidence="1">
    <location>
        <begin position="121"/>
        <end position="164"/>
    </location>
</feature>
<proteinExistence type="predicted"/>
<dbReference type="AlphaFoldDB" id="A0A0B7A075"/>
<evidence type="ECO:0000256" key="1">
    <source>
        <dbReference type="SAM" id="MobiDB-lite"/>
    </source>
</evidence>